<protein>
    <submittedName>
        <fullName evidence="2">Uncharacterized protein</fullName>
    </submittedName>
</protein>
<evidence type="ECO:0000313" key="2">
    <source>
        <dbReference type="EMBL" id="VEL19222.1"/>
    </source>
</evidence>
<organism evidence="2 3">
    <name type="scientific">Protopolystoma xenopodis</name>
    <dbReference type="NCBI Taxonomy" id="117903"/>
    <lineage>
        <taxon>Eukaryota</taxon>
        <taxon>Metazoa</taxon>
        <taxon>Spiralia</taxon>
        <taxon>Lophotrochozoa</taxon>
        <taxon>Platyhelminthes</taxon>
        <taxon>Monogenea</taxon>
        <taxon>Polyopisthocotylea</taxon>
        <taxon>Polystomatidea</taxon>
        <taxon>Polystomatidae</taxon>
        <taxon>Protopolystoma</taxon>
    </lineage>
</organism>
<gene>
    <name evidence="2" type="ORF">PXEA_LOCUS12662</name>
</gene>
<keyword evidence="3" id="KW-1185">Reference proteome</keyword>
<proteinExistence type="predicted"/>
<feature type="region of interest" description="Disordered" evidence="1">
    <location>
        <begin position="1"/>
        <end position="30"/>
    </location>
</feature>
<dbReference type="AlphaFoldDB" id="A0A448WSL7"/>
<dbReference type="OrthoDB" id="1708823at2759"/>
<name>A0A448WSL7_9PLAT</name>
<dbReference type="GO" id="GO:0008641">
    <property type="term" value="F:ubiquitin-like modifier activating enzyme activity"/>
    <property type="evidence" value="ECO:0007669"/>
    <property type="project" value="InterPro"/>
</dbReference>
<accession>A0A448WSL7</accession>
<dbReference type="SUPFAM" id="SSF69572">
    <property type="entry name" value="Activating enzymes of the ubiquitin-like proteins"/>
    <property type="match status" value="1"/>
</dbReference>
<comment type="caution">
    <text evidence="2">The sequence shown here is derived from an EMBL/GenBank/DDBJ whole genome shotgun (WGS) entry which is preliminary data.</text>
</comment>
<evidence type="ECO:0000313" key="3">
    <source>
        <dbReference type="Proteomes" id="UP000784294"/>
    </source>
</evidence>
<feature type="compositionally biased region" description="Basic and acidic residues" evidence="1">
    <location>
        <begin position="10"/>
        <end position="30"/>
    </location>
</feature>
<dbReference type="EMBL" id="CAAALY010040666">
    <property type="protein sequence ID" value="VEL19222.1"/>
    <property type="molecule type" value="Genomic_DNA"/>
</dbReference>
<sequence>MGMIGHLRVSTREHTVIESHPDSTKPDLHLDQPPKGLYDMALELPLENMNSKQLSHTPWLLIVHIFVERFRQEVYAPKCLVRFLRSITLL</sequence>
<dbReference type="Proteomes" id="UP000784294">
    <property type="component" value="Unassembled WGS sequence"/>
</dbReference>
<reference evidence="2" key="1">
    <citation type="submission" date="2018-11" db="EMBL/GenBank/DDBJ databases">
        <authorList>
            <consortium name="Pathogen Informatics"/>
        </authorList>
    </citation>
    <scope>NUCLEOTIDE SEQUENCE</scope>
</reference>
<evidence type="ECO:0000256" key="1">
    <source>
        <dbReference type="SAM" id="MobiDB-lite"/>
    </source>
</evidence>
<dbReference type="InterPro" id="IPR035985">
    <property type="entry name" value="Ubiquitin-activating_enz"/>
</dbReference>